<evidence type="ECO:0000313" key="1">
    <source>
        <dbReference type="EMBL" id="MFC6633522.1"/>
    </source>
</evidence>
<organism evidence="1 2">
    <name type="scientific">Microbulbifer taiwanensis</name>
    <dbReference type="NCBI Taxonomy" id="986746"/>
    <lineage>
        <taxon>Bacteria</taxon>
        <taxon>Pseudomonadati</taxon>
        <taxon>Pseudomonadota</taxon>
        <taxon>Gammaproteobacteria</taxon>
        <taxon>Cellvibrionales</taxon>
        <taxon>Microbulbiferaceae</taxon>
        <taxon>Microbulbifer</taxon>
    </lineage>
</organism>
<dbReference type="EMBL" id="JBHSVR010000001">
    <property type="protein sequence ID" value="MFC6633522.1"/>
    <property type="molecule type" value="Genomic_DNA"/>
</dbReference>
<evidence type="ECO:0000313" key="2">
    <source>
        <dbReference type="Proteomes" id="UP001596425"/>
    </source>
</evidence>
<proteinExistence type="predicted"/>
<accession>A0ABW1YL94</accession>
<sequence length="301" mass="31599">MAWQSAAIQFPPSAKALSDSVDSTLAQGRGEIDTALSRLGDVSPQFVKNPTAATAQGSAAAQNNLVALFGVDLRLLVVHPYQEGVGQGTGYSRHLSAPNAQLALAEKLGDAWDTHTPAGTLEAVAVLFAEQTLEAFAARLAAIGQAFPVPELRMAERRTDHLLRLEAEKSVLPGAPLGGHWRPRHLQQLLPARASAGSIGAEIACAYGYEVENTDPLAELQNLAAKKQTHLDAVRAATENLVAQFAASGPTWCLSASGSAREVAEQIKAAGPYGHDHVFATALLFVGAPGELTALQEMFGL</sequence>
<reference evidence="2" key="1">
    <citation type="journal article" date="2019" name="Int. J. Syst. Evol. Microbiol.">
        <title>The Global Catalogue of Microorganisms (GCM) 10K type strain sequencing project: providing services to taxonomists for standard genome sequencing and annotation.</title>
        <authorList>
            <consortium name="The Broad Institute Genomics Platform"/>
            <consortium name="The Broad Institute Genome Sequencing Center for Infectious Disease"/>
            <person name="Wu L."/>
            <person name="Ma J."/>
        </authorList>
    </citation>
    <scope>NUCLEOTIDE SEQUENCE [LARGE SCALE GENOMIC DNA]</scope>
    <source>
        <strain evidence="2">CGMCC 1.13718</strain>
    </source>
</reference>
<dbReference type="RefSeq" id="WP_193192901.1">
    <property type="nucleotide sequence ID" value="NZ_JACZFR010000035.1"/>
</dbReference>
<dbReference type="Proteomes" id="UP001596425">
    <property type="component" value="Unassembled WGS sequence"/>
</dbReference>
<comment type="caution">
    <text evidence="1">The sequence shown here is derived from an EMBL/GenBank/DDBJ whole genome shotgun (WGS) entry which is preliminary data.</text>
</comment>
<gene>
    <name evidence="1" type="ORF">ACFQBM_09535</name>
</gene>
<name>A0ABW1YL94_9GAMM</name>
<keyword evidence="2" id="KW-1185">Reference proteome</keyword>
<protein>
    <submittedName>
        <fullName evidence="1">Uncharacterized protein</fullName>
    </submittedName>
</protein>